<feature type="domain" description="HD-GYP" evidence="3">
    <location>
        <begin position="750"/>
        <end position="956"/>
    </location>
</feature>
<reference evidence="4 5" key="1">
    <citation type="journal article" date="2012" name="PLoS ONE">
        <title>Edwardsiella comparative phylogenomics reveal the new intra/inter-species taxonomic relationships, virulence evolution and niche adaptation mechanisms.</title>
        <authorList>
            <person name="Yang M."/>
            <person name="Lv Y."/>
            <person name="Xiao J."/>
            <person name="Wu H."/>
            <person name="Zheng H."/>
            <person name="Liu Q."/>
            <person name="Zhang Y."/>
            <person name="Wang Q."/>
        </authorList>
    </citation>
    <scope>NUCLEOTIDE SEQUENCE [LARGE SCALE GENOMIC DNA]</scope>
    <source>
        <strain evidence="5">080813</strain>
    </source>
</reference>
<dbReference type="InterPro" id="IPR003660">
    <property type="entry name" value="HAMP_dom"/>
</dbReference>
<feature type="transmembrane region" description="Helical" evidence="1">
    <location>
        <begin position="350"/>
        <end position="369"/>
    </location>
</feature>
<dbReference type="InterPro" id="IPR052020">
    <property type="entry name" value="Cyclic_di-GMP/3'3'-cGAMP_PDE"/>
</dbReference>
<dbReference type="EC" id="4.6.1.1" evidence="4"/>
<feature type="transmembrane region" description="Helical" evidence="1">
    <location>
        <begin position="12"/>
        <end position="33"/>
    </location>
</feature>
<dbReference type="HOGENOM" id="CLU_010403_1_0_6"/>
<dbReference type="SUPFAM" id="SSF55781">
    <property type="entry name" value="GAF domain-like"/>
    <property type="match status" value="1"/>
</dbReference>
<proteinExistence type="predicted"/>
<keyword evidence="1" id="KW-1133">Transmembrane helix</keyword>
<accession>A0A076LQD5</accession>
<dbReference type="Gene3D" id="3.30.450.40">
    <property type="match status" value="1"/>
</dbReference>
<dbReference type="PROSITE" id="PS51832">
    <property type="entry name" value="HD_GYP"/>
    <property type="match status" value="2"/>
</dbReference>
<keyword evidence="1" id="KW-0812">Transmembrane</keyword>
<evidence type="ECO:0000313" key="4">
    <source>
        <dbReference type="EMBL" id="AIJ10186.1"/>
    </source>
</evidence>
<dbReference type="GO" id="GO:0008081">
    <property type="term" value="F:phosphoric diester hydrolase activity"/>
    <property type="evidence" value="ECO:0007669"/>
    <property type="project" value="UniProtKB-ARBA"/>
</dbReference>
<dbReference type="SMART" id="SM00471">
    <property type="entry name" value="HDc"/>
    <property type="match status" value="1"/>
</dbReference>
<dbReference type="SUPFAM" id="SSF109604">
    <property type="entry name" value="HD-domain/PDEase-like"/>
    <property type="match status" value="1"/>
</dbReference>
<keyword evidence="4" id="KW-0456">Lyase</keyword>
<dbReference type="KEGG" id="ete:ETEE_3774"/>
<dbReference type="Gene3D" id="3.30.450.20">
    <property type="entry name" value="PAS domain"/>
    <property type="match status" value="1"/>
</dbReference>
<evidence type="ECO:0000256" key="1">
    <source>
        <dbReference type="SAM" id="Phobius"/>
    </source>
</evidence>
<dbReference type="GO" id="GO:0007165">
    <property type="term" value="P:signal transduction"/>
    <property type="evidence" value="ECO:0007669"/>
    <property type="project" value="InterPro"/>
</dbReference>
<evidence type="ECO:0000259" key="3">
    <source>
        <dbReference type="PROSITE" id="PS51832"/>
    </source>
</evidence>
<keyword evidence="1" id="KW-0472">Membrane</keyword>
<dbReference type="InterPro" id="IPR029016">
    <property type="entry name" value="GAF-like_dom_sf"/>
</dbReference>
<dbReference type="InterPro" id="IPR003607">
    <property type="entry name" value="HD/PDEase_dom"/>
</dbReference>
<dbReference type="GO" id="GO:0004016">
    <property type="term" value="F:adenylate cyclase activity"/>
    <property type="evidence" value="ECO:0007669"/>
    <property type="project" value="UniProtKB-EC"/>
</dbReference>
<dbReference type="InterPro" id="IPR037522">
    <property type="entry name" value="HD_GYP_dom"/>
</dbReference>
<dbReference type="Gene3D" id="1.10.3210.10">
    <property type="entry name" value="Hypothetical protein af1432"/>
    <property type="match status" value="2"/>
</dbReference>
<dbReference type="Pfam" id="PF00672">
    <property type="entry name" value="HAMP"/>
    <property type="match status" value="1"/>
</dbReference>
<sequence length="984" mass="110363">MKPPRAIPFYLHIAYLFVGLLLVFSCLILWYQYHASTRLLLRTTYNHYRSVVSETANEMEQAYHSGSLLVELLANQRNEMATQPLADRLQHLPFYVTALRNSPKLAALYTGYDNGTFFLVRRYIPSAEMIRQFDPPAGTAWMVQSQTLSGDGNIAGNYLFYNDNLTLLEQRGVAAYRFDPRTRNWYQMATDPGTLHGTPPYRFASGGLLGITLSARMLKAPGVAGSDIQINGLDAMLQAARITPNSHLVLLNAQGQILASDLGLPGLLTNGQGIAHLPTLADTDNPQLLPLAQLSRMPPLQPVSLDLANGERWEGMLFTFKVLGGETLRLLMASPTAELMASARQDVGRMLRISLLILGLGLIGAIWLAHRASKPLNQLVDEVKKIEEFRFDEPVNVQSNIVEIYRLAKAFGKMKESIDHFMAISQALVGERHQPVLLARILGEMTSQTHAMGGLILLSQQGGLHPVQSRWLDTTTTIDKRHTWVSTAGMSLLQRMQQQQLIRRTIDPPTLAAAFPAFPPVIRPLTLLLLPLRNADQELLGQLILFIDHQHFPVSSRMLAFAQALAGTAAVALNTQRLLDEQKRLLEDFIRIIAGAIDAKSPHTGEHCQRVPVLAKLLAQAACDQKQGPFADFSLSDDEWEALRIAAWLHDCGKVTTPDFVMEKATKLETLYDRIHEVRMRFELLKRDADVAYWQGMAEGDDPTMLAHVRDTLKSQLDEEFAFVAICNRGSESLSPDAIERLRTIALRTWTRTLSDRIGLSADEMQRRQATPESPLPVNELLLADRAEHLLPRHGNEPLEAYRQQGFTMDIPQYQYHRGELHNLTIAHGTLTHEERFKINEHIIQTILMLNQLSFPRHLQQVPDIAGSHHEHIDGSGYPRGLIRSQMSIQACIMAVADIFEALTASDRPYKPAKTLSQTLAIMGEMCRRAHIDVDVFCLFLQSGVYLNYAKRYLRPEQMDRVDITMLINNCRGKPERGTEASSV</sequence>
<dbReference type="RefSeq" id="WP_034163422.1">
    <property type="nucleotide sequence ID" value="NZ_CP006664.1"/>
</dbReference>
<dbReference type="GO" id="GO:0016020">
    <property type="term" value="C:membrane"/>
    <property type="evidence" value="ECO:0007669"/>
    <property type="project" value="InterPro"/>
</dbReference>
<dbReference type="CDD" id="cd06225">
    <property type="entry name" value="HAMP"/>
    <property type="match status" value="1"/>
</dbReference>
<dbReference type="PROSITE" id="PS51257">
    <property type="entry name" value="PROKAR_LIPOPROTEIN"/>
    <property type="match status" value="1"/>
</dbReference>
<dbReference type="Gene3D" id="6.10.340.10">
    <property type="match status" value="1"/>
</dbReference>
<dbReference type="AlphaFoldDB" id="A0A076LQD5"/>
<dbReference type="EMBL" id="CP006664">
    <property type="protein sequence ID" value="AIJ10186.1"/>
    <property type="molecule type" value="Genomic_DNA"/>
</dbReference>
<evidence type="ECO:0000313" key="5">
    <source>
        <dbReference type="Proteomes" id="UP000028681"/>
    </source>
</evidence>
<organism evidence="4 5">
    <name type="scientific">Edwardsiella anguillarum ET080813</name>
    <dbReference type="NCBI Taxonomy" id="667120"/>
    <lineage>
        <taxon>Bacteria</taxon>
        <taxon>Pseudomonadati</taxon>
        <taxon>Pseudomonadota</taxon>
        <taxon>Gammaproteobacteria</taxon>
        <taxon>Enterobacterales</taxon>
        <taxon>Hafniaceae</taxon>
        <taxon>Edwardsiella</taxon>
    </lineage>
</organism>
<dbReference type="GeneID" id="33941156"/>
<dbReference type="Proteomes" id="UP000028681">
    <property type="component" value="Chromosome"/>
</dbReference>
<dbReference type="PANTHER" id="PTHR45228:SF5">
    <property type="entry name" value="CYCLIC DI-GMP PHOSPHODIESTERASE VC_1348-RELATED"/>
    <property type="match status" value="1"/>
</dbReference>
<feature type="domain" description="HD-GYP" evidence="3">
    <location>
        <begin position="582"/>
        <end position="669"/>
    </location>
</feature>
<protein>
    <submittedName>
        <fullName evidence="4">Adenylate cyclase</fullName>
        <ecNumber evidence="4">4.6.1.1</ecNumber>
    </submittedName>
</protein>
<dbReference type="Pfam" id="PF13487">
    <property type="entry name" value="HD_5"/>
    <property type="match status" value="1"/>
</dbReference>
<dbReference type="InterPro" id="IPR003018">
    <property type="entry name" value="GAF"/>
</dbReference>
<feature type="domain" description="HAMP" evidence="2">
    <location>
        <begin position="370"/>
        <end position="423"/>
    </location>
</feature>
<dbReference type="PANTHER" id="PTHR45228">
    <property type="entry name" value="CYCLIC DI-GMP PHOSPHODIESTERASE TM_0186-RELATED"/>
    <property type="match status" value="1"/>
</dbReference>
<gene>
    <name evidence="4" type="ORF">ETEE_3774</name>
</gene>
<dbReference type="PROSITE" id="PS50885">
    <property type="entry name" value="HAMP"/>
    <property type="match status" value="1"/>
</dbReference>
<name>A0A076LQD5_9GAMM</name>
<evidence type="ECO:0000259" key="2">
    <source>
        <dbReference type="PROSITE" id="PS50885"/>
    </source>
</evidence>
<dbReference type="SMART" id="SM00065">
    <property type="entry name" value="GAF"/>
    <property type="match status" value="1"/>
</dbReference>
<dbReference type="CDD" id="cd00077">
    <property type="entry name" value="HDc"/>
    <property type="match status" value="2"/>
</dbReference>
<dbReference type="SMART" id="SM00304">
    <property type="entry name" value="HAMP"/>
    <property type="match status" value="1"/>
</dbReference>